<proteinExistence type="predicted"/>
<keyword evidence="3" id="KW-1185">Reference proteome</keyword>
<reference evidence="3" key="1">
    <citation type="journal article" date="2019" name="Int. J. Syst. Evol. Microbiol.">
        <title>The Global Catalogue of Microorganisms (GCM) 10K type strain sequencing project: providing services to taxonomists for standard genome sequencing and annotation.</title>
        <authorList>
            <consortium name="The Broad Institute Genomics Platform"/>
            <consortium name="The Broad Institute Genome Sequencing Center for Infectious Disease"/>
            <person name="Wu L."/>
            <person name="Ma J."/>
        </authorList>
    </citation>
    <scope>NUCLEOTIDE SEQUENCE [LARGE SCALE GENOMIC DNA]</scope>
    <source>
        <strain evidence="3">JCM 11483</strain>
    </source>
</reference>
<evidence type="ECO:0000313" key="2">
    <source>
        <dbReference type="EMBL" id="GAA3280035.1"/>
    </source>
</evidence>
<organism evidence="2 3">
    <name type="scientific">Nesterenkonia halobia</name>
    <dbReference type="NCBI Taxonomy" id="37922"/>
    <lineage>
        <taxon>Bacteria</taxon>
        <taxon>Bacillati</taxon>
        <taxon>Actinomycetota</taxon>
        <taxon>Actinomycetes</taxon>
        <taxon>Micrococcales</taxon>
        <taxon>Micrococcaceae</taxon>
        <taxon>Nesterenkonia</taxon>
    </lineage>
</organism>
<dbReference type="Proteomes" id="UP001501736">
    <property type="component" value="Unassembled WGS sequence"/>
</dbReference>
<comment type="caution">
    <text evidence="2">The sequence shown here is derived from an EMBL/GenBank/DDBJ whole genome shotgun (WGS) entry which is preliminary data.</text>
</comment>
<feature type="compositionally biased region" description="Basic and acidic residues" evidence="1">
    <location>
        <begin position="17"/>
        <end position="28"/>
    </location>
</feature>
<accession>A0ABP6R800</accession>
<dbReference type="RefSeq" id="WP_344717570.1">
    <property type="nucleotide sequence ID" value="NZ_BAAAYG010000002.1"/>
</dbReference>
<evidence type="ECO:0000256" key="1">
    <source>
        <dbReference type="SAM" id="MobiDB-lite"/>
    </source>
</evidence>
<evidence type="ECO:0000313" key="3">
    <source>
        <dbReference type="Proteomes" id="UP001501736"/>
    </source>
</evidence>
<name>A0ABP6R800_9MICC</name>
<gene>
    <name evidence="2" type="ORF">GCM10020260_03790</name>
</gene>
<protein>
    <submittedName>
        <fullName evidence="2">Uncharacterized protein</fullName>
    </submittedName>
</protein>
<feature type="region of interest" description="Disordered" evidence="1">
    <location>
        <begin position="17"/>
        <end position="39"/>
    </location>
</feature>
<sequence length="84" mass="9563">MNEPHYVTIGYHETYRSLDKRDDPEKKIKSASGPINRPPKMGYTLIGVFDIDGQPQPKPYGSIPLRAEQVKRAPRWIDPARDSA</sequence>
<dbReference type="EMBL" id="BAAAYG010000002">
    <property type="protein sequence ID" value="GAA3280035.1"/>
    <property type="molecule type" value="Genomic_DNA"/>
</dbReference>